<evidence type="ECO:0000256" key="3">
    <source>
        <dbReference type="ARBA" id="ARBA00022827"/>
    </source>
</evidence>
<dbReference type="OrthoDB" id="9791689at2"/>
<organism evidence="5 6">
    <name type="scientific">Rhodopseudomonas palustris</name>
    <dbReference type="NCBI Taxonomy" id="1076"/>
    <lineage>
        <taxon>Bacteria</taxon>
        <taxon>Pseudomonadati</taxon>
        <taxon>Pseudomonadota</taxon>
        <taxon>Alphaproteobacteria</taxon>
        <taxon>Hyphomicrobiales</taxon>
        <taxon>Nitrobacteraceae</taxon>
        <taxon>Rhodopseudomonas</taxon>
    </lineage>
</organism>
<reference evidence="5 6" key="1">
    <citation type="submission" date="2014-11" db="EMBL/GenBank/DDBJ databases">
        <title>Genomics and ecophysiology of heterotrophic nitrogen fixing bacteria isolated from estuarine surface water.</title>
        <authorList>
            <person name="Bentzon-Tilia M."/>
            <person name="Severin I."/>
            <person name="Hansen L.H."/>
            <person name="Riemann L."/>
        </authorList>
    </citation>
    <scope>NUCLEOTIDE SEQUENCE [LARGE SCALE GENOMIC DNA]</scope>
    <source>
        <strain evidence="5 6">BAL398</strain>
    </source>
</reference>
<evidence type="ECO:0000256" key="1">
    <source>
        <dbReference type="ARBA" id="ARBA00001974"/>
    </source>
</evidence>
<dbReference type="SUPFAM" id="SSF51905">
    <property type="entry name" value="FAD/NAD(P)-binding domain"/>
    <property type="match status" value="1"/>
</dbReference>
<comment type="cofactor">
    <cofactor evidence="1">
        <name>FAD</name>
        <dbReference type="ChEBI" id="CHEBI:57692"/>
    </cofactor>
</comment>
<dbReference type="Gene3D" id="3.50.50.60">
    <property type="entry name" value="FAD/NAD(P)-binding domain"/>
    <property type="match status" value="1"/>
</dbReference>
<dbReference type="EMBL" id="JXXE01000118">
    <property type="protein sequence ID" value="KIZ46784.1"/>
    <property type="molecule type" value="Genomic_DNA"/>
</dbReference>
<dbReference type="PATRIC" id="fig|1076.23.peg.384"/>
<dbReference type="InterPro" id="IPR036188">
    <property type="entry name" value="FAD/NAD-bd_sf"/>
</dbReference>
<keyword evidence="2" id="KW-0285">Flavoprotein</keyword>
<comment type="caution">
    <text evidence="5">The sequence shown here is derived from an EMBL/GenBank/DDBJ whole genome shotgun (WGS) entry which is preliminary data.</text>
</comment>
<evidence type="ECO:0000256" key="2">
    <source>
        <dbReference type="ARBA" id="ARBA00022630"/>
    </source>
</evidence>
<dbReference type="Pfam" id="PF01494">
    <property type="entry name" value="FAD_binding_3"/>
    <property type="match status" value="1"/>
</dbReference>
<dbReference type="GO" id="GO:0016709">
    <property type="term" value="F:oxidoreductase activity, acting on paired donors, with incorporation or reduction of molecular oxygen, NAD(P)H as one donor, and incorporation of one atom of oxygen"/>
    <property type="evidence" value="ECO:0007669"/>
    <property type="project" value="UniProtKB-ARBA"/>
</dbReference>
<dbReference type="AlphaFoldDB" id="A0A0D7F139"/>
<dbReference type="InterPro" id="IPR050641">
    <property type="entry name" value="RIFMO-like"/>
</dbReference>
<dbReference type="Gene3D" id="3.30.9.10">
    <property type="entry name" value="D-Amino Acid Oxidase, subunit A, domain 2"/>
    <property type="match status" value="1"/>
</dbReference>
<evidence type="ECO:0000313" key="5">
    <source>
        <dbReference type="EMBL" id="KIZ46784.1"/>
    </source>
</evidence>
<gene>
    <name evidence="5" type="ORF">OO17_06165</name>
</gene>
<protein>
    <recommendedName>
        <fullName evidence="4">FAD-binding domain-containing protein</fullName>
    </recommendedName>
</protein>
<feature type="domain" description="FAD-binding" evidence="4">
    <location>
        <begin position="3"/>
        <end position="358"/>
    </location>
</feature>
<dbReference type="Gene3D" id="3.40.30.120">
    <property type="match status" value="1"/>
</dbReference>
<sequence>MLETDVLVVGAGPVGLTTSIALSQHGVRHVVVERHPGTSVAPKARGINARTMEMYRQMGVEDDIRAAGMPSRFGGMILWAESLAGKEINRLAPNRRSATGQAISPVTNCGCSQDVLEPVLRRHAEALAPSCIKFNTELCDLREEGGRVTGVLKGPTSDVTNAFRARYVIAADGTRSFVRDALGIGRTGEKDIYDSVNVHFRADLRPWVEDRPASLYLIEQPELRATFLTVNGADRWGFLVHSLSAYDFTKQNLTPERCIELVRRAVGVQDLAVEILGINFWNCSAMVADSFRSGNVFLVGDAAHETTPSGGFGMNLGVQDAQNLAWKIAAVLRGEAAPSLLDSYEAERRPHALEVVHATLLNMQSFDRTKRQAEARLPRKEFLNERGLIFGAQYQSGAVVPDGSEPPAVSDPVTEYLPSGYPGCRAPHVWIEENGERRSTIDLFGRGFVLLAAAGGAAWRSAARQHGLPPIDIRVLGDDIVDVDQSWMTTYGVGEGGAVLVRPDGYIGWRAASMPANPERALADAFGQIFDRALLQRAV</sequence>
<evidence type="ECO:0000259" key="4">
    <source>
        <dbReference type="Pfam" id="PF01494"/>
    </source>
</evidence>
<dbReference type="PANTHER" id="PTHR43004">
    <property type="entry name" value="TRK SYSTEM POTASSIUM UPTAKE PROTEIN"/>
    <property type="match status" value="1"/>
</dbReference>
<evidence type="ECO:0000313" key="6">
    <source>
        <dbReference type="Proteomes" id="UP000032515"/>
    </source>
</evidence>
<accession>A0A0D7F139</accession>
<dbReference type="InterPro" id="IPR002938">
    <property type="entry name" value="FAD-bd"/>
</dbReference>
<dbReference type="Proteomes" id="UP000032515">
    <property type="component" value="Unassembled WGS sequence"/>
</dbReference>
<keyword evidence="3" id="KW-0274">FAD</keyword>
<dbReference type="GO" id="GO:0071949">
    <property type="term" value="F:FAD binding"/>
    <property type="evidence" value="ECO:0007669"/>
    <property type="project" value="InterPro"/>
</dbReference>
<dbReference type="PRINTS" id="PR00420">
    <property type="entry name" value="RNGMNOXGNASE"/>
</dbReference>
<name>A0A0D7F139_RHOPL</name>
<dbReference type="Pfam" id="PF21274">
    <property type="entry name" value="Rng_hyd_C"/>
    <property type="match status" value="1"/>
</dbReference>
<proteinExistence type="predicted"/>
<dbReference type="PANTHER" id="PTHR43004:SF19">
    <property type="entry name" value="BINDING MONOOXYGENASE, PUTATIVE (JCVI)-RELATED"/>
    <property type="match status" value="1"/>
</dbReference>
<dbReference type="RefSeq" id="WP_044407248.1">
    <property type="nucleotide sequence ID" value="NZ_JXXE01000118.1"/>
</dbReference>